<proteinExistence type="predicted"/>
<dbReference type="GO" id="GO:0016705">
    <property type="term" value="F:oxidoreductase activity, acting on paired donors, with incorporation or reduction of molecular oxygen"/>
    <property type="evidence" value="ECO:0007669"/>
    <property type="project" value="InterPro"/>
</dbReference>
<sequence length="156" mass="17919">MVVTAALMILTILFITVVLTRERPKGCPPGPFPWPFIGNQYYLRRLQKKYGGQHMAFLHLSKIYNSNVISLRLGGKYTIAVSDSKLIQQICVNEKYDGRPWNEFMKLRNLGMKKGNKSSIKICYTKVILKLISIFTSNERFMLLIASKIKDNNAKM</sequence>
<dbReference type="GO" id="GO:0005506">
    <property type="term" value="F:iron ion binding"/>
    <property type="evidence" value="ECO:0007669"/>
    <property type="project" value="InterPro"/>
</dbReference>
<dbReference type="GO" id="GO:0004497">
    <property type="term" value="F:monooxygenase activity"/>
    <property type="evidence" value="ECO:0007669"/>
    <property type="project" value="UniProtKB-KW"/>
</dbReference>
<protein>
    <recommendedName>
        <fullName evidence="4">Cytochrome P450</fullName>
    </recommendedName>
</protein>
<evidence type="ECO:0000313" key="3">
    <source>
        <dbReference type="EMBL" id="EFZ13720.1"/>
    </source>
</evidence>
<name>E9J0D3_SOLIN</name>
<dbReference type="EMBL" id="GL767449">
    <property type="protein sequence ID" value="EFZ13720.1"/>
    <property type="molecule type" value="Genomic_DNA"/>
</dbReference>
<keyword evidence="1" id="KW-0560">Oxidoreductase</keyword>
<accession>E9J0D3</accession>
<organism>
    <name type="scientific">Solenopsis invicta</name>
    <name type="common">Red imported fire ant</name>
    <name type="synonym">Solenopsis wagneri</name>
    <dbReference type="NCBI Taxonomy" id="13686"/>
    <lineage>
        <taxon>Eukaryota</taxon>
        <taxon>Metazoa</taxon>
        <taxon>Ecdysozoa</taxon>
        <taxon>Arthropoda</taxon>
        <taxon>Hexapoda</taxon>
        <taxon>Insecta</taxon>
        <taxon>Pterygota</taxon>
        <taxon>Neoptera</taxon>
        <taxon>Endopterygota</taxon>
        <taxon>Hymenoptera</taxon>
        <taxon>Apocrita</taxon>
        <taxon>Aculeata</taxon>
        <taxon>Formicoidea</taxon>
        <taxon>Formicidae</taxon>
        <taxon>Myrmicinae</taxon>
        <taxon>Solenopsis</taxon>
    </lineage>
</organism>
<evidence type="ECO:0008006" key="4">
    <source>
        <dbReference type="Google" id="ProtNLM"/>
    </source>
</evidence>
<feature type="signal peptide" evidence="2">
    <location>
        <begin position="1"/>
        <end position="20"/>
    </location>
</feature>
<keyword evidence="1" id="KW-0503">Monooxygenase</keyword>
<gene>
    <name evidence="3" type="ORF">SINV_06922</name>
</gene>
<dbReference type="PANTHER" id="PTHR24299:SF59">
    <property type="entry name" value="CYTOCHROME P450 SUPERFAMILY PROTEIN"/>
    <property type="match status" value="1"/>
</dbReference>
<feature type="non-terminal residue" evidence="3">
    <location>
        <position position="156"/>
    </location>
</feature>
<dbReference type="InterPro" id="IPR036396">
    <property type="entry name" value="Cyt_P450_sf"/>
</dbReference>
<evidence type="ECO:0000256" key="1">
    <source>
        <dbReference type="ARBA" id="ARBA00023033"/>
    </source>
</evidence>
<dbReference type="PANTHER" id="PTHR24299">
    <property type="entry name" value="CYTOCHROME P450 FAMILY 1"/>
    <property type="match status" value="1"/>
</dbReference>
<dbReference type="OrthoDB" id="3934656at2759"/>
<dbReference type="AlphaFoldDB" id="E9J0D3"/>
<evidence type="ECO:0000256" key="2">
    <source>
        <dbReference type="SAM" id="SignalP"/>
    </source>
</evidence>
<dbReference type="Gene3D" id="1.10.630.10">
    <property type="entry name" value="Cytochrome P450"/>
    <property type="match status" value="1"/>
</dbReference>
<reference evidence="3" key="1">
    <citation type="journal article" date="2011" name="Proc. Natl. Acad. Sci. U.S.A.">
        <title>The genome of the fire ant Solenopsis invicta.</title>
        <authorList>
            <person name="Wurm Y."/>
            <person name="Wang J."/>
            <person name="Riba-Grognuz O."/>
            <person name="Corona M."/>
            <person name="Nygaard S."/>
            <person name="Hunt B.G."/>
            <person name="Ingram K.K."/>
            <person name="Falquet L."/>
            <person name="Nipitwattanaphon M."/>
            <person name="Gotzek D."/>
            <person name="Dijkstra M.B."/>
            <person name="Oettler J."/>
            <person name="Comtesse F."/>
            <person name="Shih C.J."/>
            <person name="Wu W.J."/>
            <person name="Yang C.C."/>
            <person name="Thomas J."/>
            <person name="Beaudoing E."/>
            <person name="Pradervand S."/>
            <person name="Flegel V."/>
            <person name="Cook E.D."/>
            <person name="Fabbretti R."/>
            <person name="Stockinger H."/>
            <person name="Long L."/>
            <person name="Farmerie W.G."/>
            <person name="Oakey J."/>
            <person name="Boomsma J.J."/>
            <person name="Pamilo P."/>
            <person name="Yi S.V."/>
            <person name="Heinze J."/>
            <person name="Goodisman M.A."/>
            <person name="Farinelli L."/>
            <person name="Harshman K."/>
            <person name="Hulo N."/>
            <person name="Cerutti L."/>
            <person name="Xenarios I."/>
            <person name="Shoemaker D."/>
            <person name="Keller L."/>
        </authorList>
    </citation>
    <scope>NUCLEOTIDE SEQUENCE [LARGE SCALE GENOMIC DNA]</scope>
</reference>
<dbReference type="GO" id="GO:0020037">
    <property type="term" value="F:heme binding"/>
    <property type="evidence" value="ECO:0007669"/>
    <property type="project" value="InterPro"/>
</dbReference>
<feature type="chain" id="PRO_5003242010" description="Cytochrome P450" evidence="2">
    <location>
        <begin position="21"/>
        <end position="156"/>
    </location>
</feature>
<dbReference type="SUPFAM" id="SSF48264">
    <property type="entry name" value="Cytochrome P450"/>
    <property type="match status" value="1"/>
</dbReference>
<dbReference type="HOGENOM" id="CLU_142476_0_0_1"/>
<keyword evidence="2" id="KW-0732">Signal</keyword>